<feature type="compositionally biased region" description="Low complexity" evidence="1">
    <location>
        <begin position="42"/>
        <end position="54"/>
    </location>
</feature>
<evidence type="ECO:0000256" key="2">
    <source>
        <dbReference type="SAM" id="Phobius"/>
    </source>
</evidence>
<comment type="caution">
    <text evidence="3">The sequence shown here is derived from an EMBL/GenBank/DDBJ whole genome shotgun (WGS) entry which is preliminary data.</text>
</comment>
<keyword evidence="2" id="KW-0472">Membrane</keyword>
<dbReference type="EMBL" id="BMCS01000001">
    <property type="protein sequence ID" value="GGF14004.1"/>
    <property type="molecule type" value="Genomic_DNA"/>
</dbReference>
<feature type="region of interest" description="Disordered" evidence="1">
    <location>
        <begin position="166"/>
        <end position="203"/>
    </location>
</feature>
<evidence type="ECO:0000256" key="1">
    <source>
        <dbReference type="SAM" id="MobiDB-lite"/>
    </source>
</evidence>
<sequence>MTDRPDGGHGEPSPGQQPDDPTWAAPPRDDQWTSVDGPQGPGYPYQPEPGYQGPQHPPTRAFDPADGGYPATGYQPDPYTQNPYPPTQYGYQQPYDQGGYGGGQYPPNQYPPNQYPPNQYPGDGAAAAPPPGGGSSRTLWLIAAVVALLVVIVLVAGYFLVSGSDDDVSTPAASSTIETTEDFLPTEESTPPPTSGIPGAQPSASAAPGQILYSLSGNGQILGLTYAAGSSIKISPRPITPPWAVATDVTGTASLTAVVLQGQVTCTITLDGRVLDTSTSSTGLLRCEAPAG</sequence>
<gene>
    <name evidence="3" type="ORF">GCM10007298_07510</name>
</gene>
<keyword evidence="4" id="KW-1185">Reference proteome</keyword>
<feature type="compositionally biased region" description="Pro residues" evidence="1">
    <location>
        <begin position="108"/>
        <end position="119"/>
    </location>
</feature>
<dbReference type="InterPro" id="IPR038468">
    <property type="entry name" value="MmpS_C"/>
</dbReference>
<keyword evidence="2" id="KW-0812">Transmembrane</keyword>
<proteinExistence type="predicted"/>
<feature type="region of interest" description="Disordered" evidence="1">
    <location>
        <begin position="1"/>
        <end position="133"/>
    </location>
</feature>
<evidence type="ECO:0000313" key="4">
    <source>
        <dbReference type="Proteomes" id="UP000632454"/>
    </source>
</evidence>
<dbReference type="Proteomes" id="UP000632454">
    <property type="component" value="Unassembled WGS sequence"/>
</dbReference>
<accession>A0ABQ1UCZ7</accession>
<evidence type="ECO:0000313" key="3">
    <source>
        <dbReference type="EMBL" id="GGF14004.1"/>
    </source>
</evidence>
<protein>
    <recommendedName>
        <fullName evidence="5">MmpS family membrane protein</fullName>
    </recommendedName>
</protein>
<evidence type="ECO:0008006" key="5">
    <source>
        <dbReference type="Google" id="ProtNLM"/>
    </source>
</evidence>
<dbReference type="RefSeq" id="WP_188487007.1">
    <property type="nucleotide sequence ID" value="NZ_BMCS01000001.1"/>
</dbReference>
<organism evidence="3 4">
    <name type="scientific">Williamsia phyllosphaerae</name>
    <dbReference type="NCBI Taxonomy" id="885042"/>
    <lineage>
        <taxon>Bacteria</taxon>
        <taxon>Bacillati</taxon>
        <taxon>Actinomycetota</taxon>
        <taxon>Actinomycetes</taxon>
        <taxon>Mycobacteriales</taxon>
        <taxon>Nocardiaceae</taxon>
        <taxon>Williamsia</taxon>
    </lineage>
</organism>
<reference evidence="4" key="1">
    <citation type="journal article" date="2019" name="Int. J. Syst. Evol. Microbiol.">
        <title>The Global Catalogue of Microorganisms (GCM) 10K type strain sequencing project: providing services to taxonomists for standard genome sequencing and annotation.</title>
        <authorList>
            <consortium name="The Broad Institute Genomics Platform"/>
            <consortium name="The Broad Institute Genome Sequencing Center for Infectious Disease"/>
            <person name="Wu L."/>
            <person name="Ma J."/>
        </authorList>
    </citation>
    <scope>NUCLEOTIDE SEQUENCE [LARGE SCALE GENOMIC DNA]</scope>
    <source>
        <strain evidence="4">CCM 7855</strain>
    </source>
</reference>
<feature type="compositionally biased region" description="Low complexity" evidence="1">
    <location>
        <begin position="74"/>
        <end position="97"/>
    </location>
</feature>
<feature type="transmembrane region" description="Helical" evidence="2">
    <location>
        <begin position="139"/>
        <end position="161"/>
    </location>
</feature>
<dbReference type="Gene3D" id="2.60.40.2880">
    <property type="entry name" value="MmpS1-5, C-terminal soluble domain"/>
    <property type="match status" value="1"/>
</dbReference>
<name>A0ABQ1UCZ7_9NOCA</name>
<keyword evidence="2" id="KW-1133">Transmembrane helix</keyword>